<evidence type="ECO:0000313" key="2">
    <source>
        <dbReference type="EMBL" id="RUP46783.1"/>
    </source>
</evidence>
<keyword evidence="1" id="KW-1133">Transmembrane helix</keyword>
<proteinExistence type="predicted"/>
<evidence type="ECO:0000256" key="1">
    <source>
        <dbReference type="SAM" id="Phobius"/>
    </source>
</evidence>
<gene>
    <name evidence="2" type="ORF">BC936DRAFT_146530</name>
</gene>
<accession>A0A433D7H3</accession>
<keyword evidence="3" id="KW-1185">Reference proteome</keyword>
<dbReference type="AlphaFoldDB" id="A0A433D7H3"/>
<organism evidence="2 3">
    <name type="scientific">Jimgerdemannia flammicorona</name>
    <dbReference type="NCBI Taxonomy" id="994334"/>
    <lineage>
        <taxon>Eukaryota</taxon>
        <taxon>Fungi</taxon>
        <taxon>Fungi incertae sedis</taxon>
        <taxon>Mucoromycota</taxon>
        <taxon>Mucoromycotina</taxon>
        <taxon>Endogonomycetes</taxon>
        <taxon>Endogonales</taxon>
        <taxon>Endogonaceae</taxon>
        <taxon>Jimgerdemannia</taxon>
    </lineage>
</organism>
<evidence type="ECO:0000313" key="3">
    <source>
        <dbReference type="Proteomes" id="UP000268093"/>
    </source>
</evidence>
<reference evidence="2 3" key="1">
    <citation type="journal article" date="2018" name="New Phytol.">
        <title>Phylogenomics of Endogonaceae and evolution of mycorrhizas within Mucoromycota.</title>
        <authorList>
            <person name="Chang Y."/>
            <person name="Desiro A."/>
            <person name="Na H."/>
            <person name="Sandor L."/>
            <person name="Lipzen A."/>
            <person name="Clum A."/>
            <person name="Barry K."/>
            <person name="Grigoriev I.V."/>
            <person name="Martin F.M."/>
            <person name="Stajich J.E."/>
            <person name="Smith M.E."/>
            <person name="Bonito G."/>
            <person name="Spatafora J.W."/>
        </authorList>
    </citation>
    <scope>NUCLEOTIDE SEQUENCE [LARGE SCALE GENOMIC DNA]</scope>
    <source>
        <strain evidence="2 3">GMNB39</strain>
    </source>
</reference>
<dbReference type="Proteomes" id="UP000268093">
    <property type="component" value="Unassembled WGS sequence"/>
</dbReference>
<feature type="transmembrane region" description="Helical" evidence="1">
    <location>
        <begin position="162"/>
        <end position="181"/>
    </location>
</feature>
<comment type="caution">
    <text evidence="2">The sequence shown here is derived from an EMBL/GenBank/DDBJ whole genome shotgun (WGS) entry which is preliminary data.</text>
</comment>
<name>A0A433D7H3_9FUNG</name>
<protein>
    <submittedName>
        <fullName evidence="2">Uncharacterized protein</fullName>
    </submittedName>
</protein>
<keyword evidence="1" id="KW-0472">Membrane</keyword>
<sequence>MHKKNGNDDTSNGGSDNTSSAFTWGAKVSHCFDLMDKCAAVKSMDPTFSTHLGKLRTEFENFKAAMEIAFQYATDIDHQLSDMRNLKVPPGDEAGSAASLDNALQSKIGQCKLIESWIVVFDKRLQVNKDRIVEIECQLNGADTEVKNKIQNAKKYKRASQIAIICGVLGLQLMLTCSMPATPEAAAFGFIILVSVFFALYFHVEQQEMQRMESYSKELSDLTSDLTKLGDMIEPFGPFWQTKNSTLGNVKQELTAWQKVAKEAVEKRKSVKASDNEQYYSTFLNNVNRISDEMEAIRIGGKNRSKYISD</sequence>
<keyword evidence="1" id="KW-0812">Transmembrane</keyword>
<dbReference type="EMBL" id="RBNI01005367">
    <property type="protein sequence ID" value="RUP46783.1"/>
    <property type="molecule type" value="Genomic_DNA"/>
</dbReference>
<feature type="transmembrane region" description="Helical" evidence="1">
    <location>
        <begin position="187"/>
        <end position="204"/>
    </location>
</feature>